<reference evidence="2" key="1">
    <citation type="submission" date="2013-10" db="EMBL/GenBank/DDBJ databases">
        <title>Genome sequencing of Onchocerca volvulus.</title>
        <authorList>
            <person name="Cotton J."/>
            <person name="Tsai J."/>
            <person name="Stanley E."/>
            <person name="Tracey A."/>
            <person name="Holroyd N."/>
            <person name="Lustigman S."/>
            <person name="Berriman M."/>
        </authorList>
    </citation>
    <scope>NUCLEOTIDE SEQUENCE</scope>
</reference>
<sequence>MGFTVILASRFIQSLVKQHKFAWMGKRDQALVSSTIYNRGELLDTRSVKVEERRAWFFRKYGSNYCLVAYLLT</sequence>
<keyword evidence="2" id="KW-1185">Reference proteome</keyword>
<protein>
    <submittedName>
        <fullName evidence="1">Uncharacterized protein</fullName>
    </submittedName>
</protein>
<evidence type="ECO:0000313" key="1">
    <source>
        <dbReference type="EnsemblMetazoa" id="OVOC5106.1"/>
    </source>
</evidence>
<organism evidence="1 2">
    <name type="scientific">Onchocerca volvulus</name>
    <dbReference type="NCBI Taxonomy" id="6282"/>
    <lineage>
        <taxon>Eukaryota</taxon>
        <taxon>Metazoa</taxon>
        <taxon>Ecdysozoa</taxon>
        <taxon>Nematoda</taxon>
        <taxon>Chromadorea</taxon>
        <taxon>Rhabditida</taxon>
        <taxon>Spirurina</taxon>
        <taxon>Spiruromorpha</taxon>
        <taxon>Filarioidea</taxon>
        <taxon>Onchocercidae</taxon>
        <taxon>Onchocerca</taxon>
    </lineage>
</organism>
<accession>A0A8R1XWH1</accession>
<dbReference type="EMBL" id="CMVM020000148">
    <property type="status" value="NOT_ANNOTATED_CDS"/>
    <property type="molecule type" value="Genomic_DNA"/>
</dbReference>
<reference evidence="1" key="2">
    <citation type="submission" date="2022-06" db="UniProtKB">
        <authorList>
            <consortium name="EnsemblMetazoa"/>
        </authorList>
    </citation>
    <scope>IDENTIFICATION</scope>
</reference>
<evidence type="ECO:0000313" key="2">
    <source>
        <dbReference type="Proteomes" id="UP000024404"/>
    </source>
</evidence>
<dbReference type="Proteomes" id="UP000024404">
    <property type="component" value="Unassembled WGS sequence"/>
</dbReference>
<dbReference type="EnsemblMetazoa" id="OVOC5106.1">
    <property type="protein sequence ID" value="OVOC5106.1"/>
    <property type="gene ID" value="WBGene00241915"/>
</dbReference>
<dbReference type="AlphaFoldDB" id="A0A8R1XWH1"/>
<proteinExistence type="predicted"/>
<name>A0A8R1XWH1_ONCVO</name>